<gene>
    <name evidence="1" type="ORF">FLL45_20865</name>
</gene>
<dbReference type="RefSeq" id="WP_142944003.1">
    <property type="nucleotide sequence ID" value="NZ_VIKR01000006.1"/>
</dbReference>
<dbReference type="Proteomes" id="UP000317839">
    <property type="component" value="Unassembled WGS sequence"/>
</dbReference>
<dbReference type="InterPro" id="IPR038713">
    <property type="entry name" value="Terminase_Gp1_N_sf"/>
</dbReference>
<dbReference type="InterPro" id="IPR005335">
    <property type="entry name" value="Terminase_ssu"/>
</dbReference>
<evidence type="ECO:0000313" key="1">
    <source>
        <dbReference type="EMBL" id="TQV71604.1"/>
    </source>
</evidence>
<organism evidence="1 2">
    <name type="scientific">Aliikangiella marina</name>
    <dbReference type="NCBI Taxonomy" id="1712262"/>
    <lineage>
        <taxon>Bacteria</taxon>
        <taxon>Pseudomonadati</taxon>
        <taxon>Pseudomonadota</taxon>
        <taxon>Gammaproteobacteria</taxon>
        <taxon>Oceanospirillales</taxon>
        <taxon>Pleioneaceae</taxon>
        <taxon>Aliikangiella</taxon>
    </lineage>
</organism>
<dbReference type="AlphaFoldDB" id="A0A545T307"/>
<dbReference type="Pfam" id="PF03592">
    <property type="entry name" value="Terminase_2"/>
    <property type="match status" value="1"/>
</dbReference>
<dbReference type="EMBL" id="VIKR01000006">
    <property type="protein sequence ID" value="TQV71604.1"/>
    <property type="molecule type" value="Genomic_DNA"/>
</dbReference>
<evidence type="ECO:0000313" key="2">
    <source>
        <dbReference type="Proteomes" id="UP000317839"/>
    </source>
</evidence>
<comment type="caution">
    <text evidence="1">The sequence shown here is derived from an EMBL/GenBank/DDBJ whole genome shotgun (WGS) entry which is preliminary data.</text>
</comment>
<sequence>MKTNPKLTDKQRSFIDNYLANGSNGVQAARDAGYKGNDNTLRQVAHQNLEKENIKAEIERT</sequence>
<keyword evidence="2" id="KW-1185">Reference proteome</keyword>
<reference evidence="1 2" key="1">
    <citation type="submission" date="2019-06" db="EMBL/GenBank/DDBJ databases">
        <title>Draft genome of Aliikangiella marina GYP-15.</title>
        <authorList>
            <person name="Wang G."/>
        </authorList>
    </citation>
    <scope>NUCLEOTIDE SEQUENCE [LARGE SCALE GENOMIC DNA]</scope>
    <source>
        <strain evidence="1 2">GYP-15</strain>
    </source>
</reference>
<protein>
    <recommendedName>
        <fullName evidence="3">Terminase small subunit</fullName>
    </recommendedName>
</protein>
<name>A0A545T307_9GAMM</name>
<dbReference type="OrthoDB" id="8227562at2"/>
<dbReference type="Gene3D" id="1.10.10.1400">
    <property type="entry name" value="Terminase, small subunit, N-terminal DNA-binding domain, HTH motif"/>
    <property type="match status" value="1"/>
</dbReference>
<dbReference type="GO" id="GO:0051276">
    <property type="term" value="P:chromosome organization"/>
    <property type="evidence" value="ECO:0007669"/>
    <property type="project" value="InterPro"/>
</dbReference>
<evidence type="ECO:0008006" key="3">
    <source>
        <dbReference type="Google" id="ProtNLM"/>
    </source>
</evidence>
<proteinExistence type="predicted"/>
<accession>A0A545T307</accession>